<organism evidence="1 2">
    <name type="scientific">Acaulospora colombiana</name>
    <dbReference type="NCBI Taxonomy" id="27376"/>
    <lineage>
        <taxon>Eukaryota</taxon>
        <taxon>Fungi</taxon>
        <taxon>Fungi incertae sedis</taxon>
        <taxon>Mucoromycota</taxon>
        <taxon>Glomeromycotina</taxon>
        <taxon>Glomeromycetes</taxon>
        <taxon>Diversisporales</taxon>
        <taxon>Acaulosporaceae</taxon>
        <taxon>Acaulospora</taxon>
    </lineage>
</organism>
<reference evidence="1" key="1">
    <citation type="submission" date="2021-06" db="EMBL/GenBank/DDBJ databases">
        <authorList>
            <person name="Kallberg Y."/>
            <person name="Tangrot J."/>
            <person name="Rosling A."/>
        </authorList>
    </citation>
    <scope>NUCLEOTIDE SEQUENCE</scope>
    <source>
        <strain evidence="1">CL356</strain>
    </source>
</reference>
<protein>
    <submittedName>
        <fullName evidence="1">11416_t:CDS:1</fullName>
    </submittedName>
</protein>
<sequence>TGLAAGRVIQTFRGRATRQQSQPPDQELRTSIEDREMTTPVEREQPDTDTRSSRDDGRSEVALKPAVAIITLFFAIFTAIMVLRSLYKNLVTLGLLGNMMLAGTIIFGGDPVVVPLLREYVVEEGWVSSRDFLIVAVYLGALAASSAGVGSWIAALLAFVGIFFSGLTLATGMDGVWKYLRRYQVVTSALRGVNAAA</sequence>
<name>A0ACA9QWL0_9GLOM</name>
<evidence type="ECO:0000313" key="2">
    <source>
        <dbReference type="Proteomes" id="UP000789525"/>
    </source>
</evidence>
<gene>
    <name evidence="1" type="ORF">ACOLOM_LOCUS13525</name>
</gene>
<evidence type="ECO:0000313" key="1">
    <source>
        <dbReference type="EMBL" id="CAG8767241.1"/>
    </source>
</evidence>
<dbReference type="EMBL" id="CAJVPT010062615">
    <property type="protein sequence ID" value="CAG8767241.1"/>
    <property type="molecule type" value="Genomic_DNA"/>
</dbReference>
<comment type="caution">
    <text evidence="1">The sequence shown here is derived from an EMBL/GenBank/DDBJ whole genome shotgun (WGS) entry which is preliminary data.</text>
</comment>
<feature type="non-terminal residue" evidence="1">
    <location>
        <position position="197"/>
    </location>
</feature>
<accession>A0ACA9QWL0</accession>
<keyword evidence="2" id="KW-1185">Reference proteome</keyword>
<proteinExistence type="predicted"/>
<dbReference type="Proteomes" id="UP000789525">
    <property type="component" value="Unassembled WGS sequence"/>
</dbReference>
<feature type="non-terminal residue" evidence="1">
    <location>
        <position position="1"/>
    </location>
</feature>